<reference evidence="1" key="1">
    <citation type="submission" date="2021-05" db="EMBL/GenBank/DDBJ databases">
        <authorList>
            <person name="Scholz U."/>
            <person name="Mascher M."/>
            <person name="Fiebig A."/>
        </authorList>
    </citation>
    <scope>NUCLEOTIDE SEQUENCE [LARGE SCALE GENOMIC DNA]</scope>
</reference>
<name>A0ACD5YQ56_AVESA</name>
<evidence type="ECO:0000313" key="1">
    <source>
        <dbReference type="EnsemblPlants" id="AVESA.00010b.r2.6AG1014680.1.CDS.1"/>
    </source>
</evidence>
<reference evidence="1" key="2">
    <citation type="submission" date="2025-09" db="UniProtKB">
        <authorList>
            <consortium name="EnsemblPlants"/>
        </authorList>
    </citation>
    <scope>IDENTIFICATION</scope>
</reference>
<accession>A0ACD5YQ56</accession>
<organism evidence="1 2">
    <name type="scientific">Avena sativa</name>
    <name type="common">Oat</name>
    <dbReference type="NCBI Taxonomy" id="4498"/>
    <lineage>
        <taxon>Eukaryota</taxon>
        <taxon>Viridiplantae</taxon>
        <taxon>Streptophyta</taxon>
        <taxon>Embryophyta</taxon>
        <taxon>Tracheophyta</taxon>
        <taxon>Spermatophyta</taxon>
        <taxon>Magnoliopsida</taxon>
        <taxon>Liliopsida</taxon>
        <taxon>Poales</taxon>
        <taxon>Poaceae</taxon>
        <taxon>BOP clade</taxon>
        <taxon>Pooideae</taxon>
        <taxon>Poodae</taxon>
        <taxon>Poeae</taxon>
        <taxon>Poeae Chloroplast Group 1 (Aveneae type)</taxon>
        <taxon>Aveninae</taxon>
        <taxon>Avena</taxon>
    </lineage>
</organism>
<sequence length="504" mass="56217">MELIWPSSPLLITLALALAASILFLLLHGRHGGRKNALPPGPPALLFVARFLALRRSVFHLGPLLRDLHARYGPVVSVRLSRTLVFVADRRIAHRVLVQGGSTFADRPPLGEPGLLFTSGGRDISTSSYGAYWRMVRRNLAAEALHPARVALYAPARRQSRDALVRDLLLCRRDGGVAEVRPAFRRAMFELLVYMSLGARLAPEALDEVQELQLRMLRSMTSFPIFSFFPALTKRLFRRRWAGYVAVRRRQEEIFLPLIQARRERDSRDSGPTCYADSLLALRVAEEGGRPLTDAEAVSLCSEFLNGGTDTTVTSLEWIMAELVNRPDVQSKVYEEVKARPELDDDPQATPYLKAVVLEALRLHPPGHFLLPHGVQSDGAEVGGHAVPKGAEVNFLVADFGRDEAAWTAAREFRPERFLEGGEGHGVDLTGSREIKMMPFGAGRRMCPGYTLGLLHVEYFVGSLVRELEWLPAAEGEEVDMTEELDFTTVLKHPLRARLVPRTR</sequence>
<evidence type="ECO:0000313" key="2">
    <source>
        <dbReference type="Proteomes" id="UP001732700"/>
    </source>
</evidence>
<keyword evidence="2" id="KW-1185">Reference proteome</keyword>
<dbReference type="Proteomes" id="UP001732700">
    <property type="component" value="Chromosome 6A"/>
</dbReference>
<protein>
    <submittedName>
        <fullName evidence="1">Uncharacterized protein</fullName>
    </submittedName>
</protein>
<proteinExistence type="predicted"/>
<dbReference type="EnsemblPlants" id="AVESA.00010b.r2.6AG1014680.1">
    <property type="protein sequence ID" value="AVESA.00010b.r2.6AG1014680.1.CDS.1"/>
    <property type="gene ID" value="AVESA.00010b.r2.6AG1014680"/>
</dbReference>